<organism evidence="2 3">
    <name type="scientific">Tanacetum coccineum</name>
    <dbReference type="NCBI Taxonomy" id="301880"/>
    <lineage>
        <taxon>Eukaryota</taxon>
        <taxon>Viridiplantae</taxon>
        <taxon>Streptophyta</taxon>
        <taxon>Embryophyta</taxon>
        <taxon>Tracheophyta</taxon>
        <taxon>Spermatophyta</taxon>
        <taxon>Magnoliopsida</taxon>
        <taxon>eudicotyledons</taxon>
        <taxon>Gunneridae</taxon>
        <taxon>Pentapetalae</taxon>
        <taxon>asterids</taxon>
        <taxon>campanulids</taxon>
        <taxon>Asterales</taxon>
        <taxon>Asteraceae</taxon>
        <taxon>Asteroideae</taxon>
        <taxon>Anthemideae</taxon>
        <taxon>Anthemidinae</taxon>
        <taxon>Tanacetum</taxon>
    </lineage>
</organism>
<keyword evidence="3" id="KW-1185">Reference proteome</keyword>
<reference evidence="2" key="2">
    <citation type="submission" date="2022-01" db="EMBL/GenBank/DDBJ databases">
        <authorList>
            <person name="Yamashiro T."/>
            <person name="Shiraishi A."/>
            <person name="Satake H."/>
            <person name="Nakayama K."/>
        </authorList>
    </citation>
    <scope>NUCLEOTIDE SEQUENCE</scope>
</reference>
<keyword evidence="2" id="KW-0548">Nucleotidyltransferase</keyword>
<proteinExistence type="predicted"/>
<dbReference type="GO" id="GO:0003964">
    <property type="term" value="F:RNA-directed DNA polymerase activity"/>
    <property type="evidence" value="ECO:0007669"/>
    <property type="project" value="UniProtKB-KW"/>
</dbReference>
<dbReference type="PANTHER" id="PTHR37610">
    <property type="entry name" value="CCHC-TYPE DOMAIN-CONTAINING PROTEIN"/>
    <property type="match status" value="1"/>
</dbReference>
<feature type="domain" description="Retrotransposon Copia-like N-terminal" evidence="1">
    <location>
        <begin position="16"/>
        <end position="63"/>
    </location>
</feature>
<accession>A0ABQ4YYG7</accession>
<keyword evidence="2" id="KW-0808">Transferase</keyword>
<sequence>MENNEEITYNHPLFLHQTYHPGLVLISKKPTGSDNYSSWKRSIMIALNAKNKMKIITGEFREPNVNSDIMELWERNNDMLISWILNTDSEQIGKNLNYINFVSKLWLKLQERYAQIDGHRIYQLTNDINGRVNGERGQRKREGHTQEEWNKTVGYPVGHPLHGKFQSKYNKPNTPYNQRSNRTVNMVMRQDDNTASTSNQAQTLASMPSYGHVSARMNKFQNQFNQVLLILHNQQGIAHEKKGFGFAYVKETALLYVHKGIKGFMLYCRALVNSYCRRRSKQDIINTVGTMGLKGLETSWNNSTAKVHEGTDEVLEGTAQEYESTAGANLSTAMFMKVLLIHYSRYCSLYQSTARCDQSTAEKIKVPWIKIKYRFTENEQDSLNVAAGGNLLSKTTMEALNIIENKSKVRYSRNKTNASRVNSRENVSKTDERIDKLADQLSTLVEIVSKKVVTPAPVKAVEKNCVTCGGAHAWYNYPATDNNQNVCATTGIYNQQAPPNRVSNQMAPPGFAPVQNQGHKIQIRNESFERAKVDVNAKLPHPTTLKDVEVLLGHAGFYRRLIFRLSSDFSDNENLLEKTHTFVFVLKIVSMLSNLREADEASDLSGPRLEHTLSN</sequence>
<dbReference type="Pfam" id="PF14244">
    <property type="entry name" value="Retrotran_gag_3"/>
    <property type="match status" value="1"/>
</dbReference>
<dbReference type="EMBL" id="BQNB010010779">
    <property type="protein sequence ID" value="GJS81837.1"/>
    <property type="molecule type" value="Genomic_DNA"/>
</dbReference>
<evidence type="ECO:0000259" key="1">
    <source>
        <dbReference type="Pfam" id="PF14244"/>
    </source>
</evidence>
<comment type="caution">
    <text evidence="2">The sequence shown here is derived from an EMBL/GenBank/DDBJ whole genome shotgun (WGS) entry which is preliminary data.</text>
</comment>
<gene>
    <name evidence="2" type="ORF">Tco_0748378</name>
</gene>
<evidence type="ECO:0000313" key="2">
    <source>
        <dbReference type="EMBL" id="GJS81837.1"/>
    </source>
</evidence>
<evidence type="ECO:0000313" key="3">
    <source>
        <dbReference type="Proteomes" id="UP001151760"/>
    </source>
</evidence>
<dbReference type="Proteomes" id="UP001151760">
    <property type="component" value="Unassembled WGS sequence"/>
</dbReference>
<keyword evidence="2" id="KW-0695">RNA-directed DNA polymerase</keyword>
<dbReference type="PANTHER" id="PTHR37610:SF97">
    <property type="entry name" value="RETROTRANSPOSON GAG DOMAIN-CONTAINING PROTEIN"/>
    <property type="match status" value="1"/>
</dbReference>
<protein>
    <submittedName>
        <fullName evidence="2">Reverse transcriptase domain-containing protein</fullName>
    </submittedName>
</protein>
<dbReference type="InterPro" id="IPR029472">
    <property type="entry name" value="Copia-like_N"/>
</dbReference>
<reference evidence="2" key="1">
    <citation type="journal article" date="2022" name="Int. J. Mol. Sci.">
        <title>Draft Genome of Tanacetum Coccineum: Genomic Comparison of Closely Related Tanacetum-Family Plants.</title>
        <authorList>
            <person name="Yamashiro T."/>
            <person name="Shiraishi A."/>
            <person name="Nakayama K."/>
            <person name="Satake H."/>
        </authorList>
    </citation>
    <scope>NUCLEOTIDE SEQUENCE</scope>
</reference>
<name>A0ABQ4YYG7_9ASTR</name>